<dbReference type="PANTHER" id="PTHR42756">
    <property type="entry name" value="TRANSCRIPTIONAL REGULATOR, MARR"/>
    <property type="match status" value="1"/>
</dbReference>
<evidence type="ECO:0000256" key="3">
    <source>
        <dbReference type="ARBA" id="ARBA00023163"/>
    </source>
</evidence>
<keyword evidence="1" id="KW-0805">Transcription regulation</keyword>
<dbReference type="SUPFAM" id="SSF46785">
    <property type="entry name" value="Winged helix' DNA-binding domain"/>
    <property type="match status" value="1"/>
</dbReference>
<comment type="caution">
    <text evidence="5">The sequence shown here is derived from an EMBL/GenBank/DDBJ whole genome shotgun (WGS) entry which is preliminary data.</text>
</comment>
<name>A0ABW1UWI4_9LACO</name>
<organism evidence="5 6">
    <name type="scientific">Companilactobacillus baiquanensis</name>
    <dbReference type="NCBI Taxonomy" id="2486005"/>
    <lineage>
        <taxon>Bacteria</taxon>
        <taxon>Bacillati</taxon>
        <taxon>Bacillota</taxon>
        <taxon>Bacilli</taxon>
        <taxon>Lactobacillales</taxon>
        <taxon>Lactobacillaceae</taxon>
        <taxon>Companilactobacillus</taxon>
    </lineage>
</organism>
<dbReference type="InterPro" id="IPR000835">
    <property type="entry name" value="HTH_MarR-typ"/>
</dbReference>
<accession>A0ABW1UWI4</accession>
<dbReference type="CDD" id="cd00090">
    <property type="entry name" value="HTH_ARSR"/>
    <property type="match status" value="1"/>
</dbReference>
<dbReference type="InterPro" id="IPR023187">
    <property type="entry name" value="Tscrpt_reg_MarR-type_CS"/>
</dbReference>
<evidence type="ECO:0000313" key="6">
    <source>
        <dbReference type="Proteomes" id="UP001596186"/>
    </source>
</evidence>
<dbReference type="SMART" id="SM00347">
    <property type="entry name" value="HTH_MARR"/>
    <property type="match status" value="1"/>
</dbReference>
<sequence>MSDLTNNLMKQLHFISKASNNFMHQNKQRLSGQQRVLAILRLEDGLSQSYLADVLDLRPSSIAELLKKLENSGYISRKESKKDKRNKLVFLTEDGRKIADDNVKNKNEDSNDVFFAGLNDEEKQQFSNYLQKISDGWSDEFKQQSSRFVDPMDRMRSMQKVHATMMEKFGDDWENMSPDEMRKIMHKAMQDNEFCNPRGGFMPGHGRNFRQDFDHNFRMRREFF</sequence>
<dbReference type="RefSeq" id="WP_125593366.1">
    <property type="nucleotide sequence ID" value="NZ_JBHSSN010000004.1"/>
</dbReference>
<dbReference type="InterPro" id="IPR036388">
    <property type="entry name" value="WH-like_DNA-bd_sf"/>
</dbReference>
<dbReference type="InterPro" id="IPR011991">
    <property type="entry name" value="ArsR-like_HTH"/>
</dbReference>
<evidence type="ECO:0000313" key="5">
    <source>
        <dbReference type="EMBL" id="MFC6322843.1"/>
    </source>
</evidence>
<dbReference type="PROSITE" id="PS01117">
    <property type="entry name" value="HTH_MARR_1"/>
    <property type="match status" value="1"/>
</dbReference>
<protein>
    <submittedName>
        <fullName evidence="5">MarR family winged helix-turn-helix transcriptional regulator</fullName>
    </submittedName>
</protein>
<evidence type="ECO:0000256" key="1">
    <source>
        <dbReference type="ARBA" id="ARBA00023015"/>
    </source>
</evidence>
<dbReference type="PROSITE" id="PS50995">
    <property type="entry name" value="HTH_MARR_2"/>
    <property type="match status" value="1"/>
</dbReference>
<dbReference type="EMBL" id="JBHSSN010000004">
    <property type="protein sequence ID" value="MFC6322843.1"/>
    <property type="molecule type" value="Genomic_DNA"/>
</dbReference>
<proteinExistence type="predicted"/>
<reference evidence="6" key="1">
    <citation type="journal article" date="2019" name="Int. J. Syst. Evol. Microbiol.">
        <title>The Global Catalogue of Microorganisms (GCM) 10K type strain sequencing project: providing services to taxonomists for standard genome sequencing and annotation.</title>
        <authorList>
            <consortium name="The Broad Institute Genomics Platform"/>
            <consortium name="The Broad Institute Genome Sequencing Center for Infectious Disease"/>
            <person name="Wu L."/>
            <person name="Ma J."/>
        </authorList>
    </citation>
    <scope>NUCLEOTIDE SEQUENCE [LARGE SCALE GENOMIC DNA]</scope>
    <source>
        <strain evidence="6">CCM 8895</strain>
    </source>
</reference>
<dbReference type="PRINTS" id="PR00598">
    <property type="entry name" value="HTHMARR"/>
</dbReference>
<keyword evidence="6" id="KW-1185">Reference proteome</keyword>
<evidence type="ECO:0000259" key="4">
    <source>
        <dbReference type="PROSITE" id="PS50995"/>
    </source>
</evidence>
<dbReference type="InterPro" id="IPR036390">
    <property type="entry name" value="WH_DNA-bd_sf"/>
</dbReference>
<evidence type="ECO:0000256" key="2">
    <source>
        <dbReference type="ARBA" id="ARBA00023125"/>
    </source>
</evidence>
<keyword evidence="3" id="KW-0804">Transcription</keyword>
<dbReference type="Pfam" id="PF01047">
    <property type="entry name" value="MarR"/>
    <property type="match status" value="1"/>
</dbReference>
<dbReference type="Gene3D" id="1.10.10.10">
    <property type="entry name" value="Winged helix-like DNA-binding domain superfamily/Winged helix DNA-binding domain"/>
    <property type="match status" value="1"/>
</dbReference>
<gene>
    <name evidence="5" type="ORF">ACFP1F_03565</name>
</gene>
<keyword evidence="2" id="KW-0238">DNA-binding</keyword>
<dbReference type="PANTHER" id="PTHR42756:SF1">
    <property type="entry name" value="TRANSCRIPTIONAL REPRESSOR OF EMRAB OPERON"/>
    <property type="match status" value="1"/>
</dbReference>
<feature type="domain" description="HTH marR-type" evidence="4">
    <location>
        <begin position="5"/>
        <end position="135"/>
    </location>
</feature>
<dbReference type="Proteomes" id="UP001596186">
    <property type="component" value="Unassembled WGS sequence"/>
</dbReference>